<organism evidence="4 5">
    <name type="scientific">Raphanus sativus</name>
    <name type="common">Radish</name>
    <name type="synonym">Raphanus raphanistrum var. sativus</name>
    <dbReference type="NCBI Taxonomy" id="3726"/>
    <lineage>
        <taxon>Eukaryota</taxon>
        <taxon>Viridiplantae</taxon>
        <taxon>Streptophyta</taxon>
        <taxon>Embryophyta</taxon>
        <taxon>Tracheophyta</taxon>
        <taxon>Spermatophyta</taxon>
        <taxon>Magnoliopsida</taxon>
        <taxon>eudicotyledons</taxon>
        <taxon>Gunneridae</taxon>
        <taxon>Pentapetalae</taxon>
        <taxon>rosids</taxon>
        <taxon>malvids</taxon>
        <taxon>Brassicales</taxon>
        <taxon>Brassicaceae</taxon>
        <taxon>Brassiceae</taxon>
        <taxon>Raphanus</taxon>
    </lineage>
</organism>
<dbReference type="AlphaFoldDB" id="A0A9W3CGD5"/>
<dbReference type="Pfam" id="PF00280">
    <property type="entry name" value="potato_inhibit"/>
    <property type="match status" value="1"/>
</dbReference>
<dbReference type="InterPro" id="IPR036354">
    <property type="entry name" value="Prot_inh_pot1_sf"/>
</dbReference>
<accession>A0A9W3CGD5</accession>
<keyword evidence="2 5" id="KW-0646">Protease inhibitor</keyword>
<evidence type="ECO:0000313" key="4">
    <source>
        <dbReference type="Proteomes" id="UP000504610"/>
    </source>
</evidence>
<dbReference type="Gene3D" id="3.30.10.10">
    <property type="entry name" value="Trypsin Inhibitor V, subunit A"/>
    <property type="match status" value="1"/>
</dbReference>
<evidence type="ECO:0000256" key="2">
    <source>
        <dbReference type="ARBA" id="ARBA00022690"/>
    </source>
</evidence>
<reference evidence="5" key="2">
    <citation type="submission" date="2025-08" db="UniProtKB">
        <authorList>
            <consortium name="RefSeq"/>
        </authorList>
    </citation>
    <scope>IDENTIFICATION</scope>
    <source>
        <tissue evidence="5">Leaf</tissue>
    </source>
</reference>
<dbReference type="Proteomes" id="UP000504610">
    <property type="component" value="Chromosome 9"/>
</dbReference>
<comment type="similarity">
    <text evidence="1">Belongs to the protease inhibitor I13 (potato type I serine protease inhibitor) family.</text>
</comment>
<dbReference type="OrthoDB" id="10013825at2759"/>
<dbReference type="InterPro" id="IPR000864">
    <property type="entry name" value="Prot_inh_pot1"/>
</dbReference>
<proteinExistence type="inferred from homology"/>
<evidence type="ECO:0000313" key="5">
    <source>
        <dbReference type="RefSeq" id="XP_056850661.1"/>
    </source>
</evidence>
<protein>
    <submittedName>
        <fullName evidence="5">Protease inhibitor HPI-like</fullName>
    </submittedName>
</protein>
<keyword evidence="4" id="KW-1185">Reference proteome</keyword>
<keyword evidence="3" id="KW-0722">Serine protease inhibitor</keyword>
<dbReference type="PANTHER" id="PTHR33091:SF83">
    <property type="entry name" value="SERINE PROTEASE INHIBITOR, POTATO INHIBITOR I-TYPE FAMILY PROTEIN-RELATED"/>
    <property type="match status" value="1"/>
</dbReference>
<dbReference type="GO" id="GO:0004867">
    <property type="term" value="F:serine-type endopeptidase inhibitor activity"/>
    <property type="evidence" value="ECO:0007669"/>
    <property type="project" value="UniProtKB-KW"/>
</dbReference>
<dbReference type="RefSeq" id="XP_056850661.1">
    <property type="nucleotide sequence ID" value="XM_056994681.1"/>
</dbReference>
<gene>
    <name evidence="5" type="primary">LOC108837394</name>
</gene>
<dbReference type="GeneID" id="108837394"/>
<dbReference type="SUPFAM" id="SSF54654">
    <property type="entry name" value="CI-2 family of serine protease inhibitors"/>
    <property type="match status" value="1"/>
</dbReference>
<reference evidence="4" key="1">
    <citation type="journal article" date="2019" name="Database">
        <title>The radish genome database (RadishGD): an integrated information resource for radish genomics.</title>
        <authorList>
            <person name="Yu H.J."/>
            <person name="Baek S."/>
            <person name="Lee Y.J."/>
            <person name="Cho A."/>
            <person name="Mun J.H."/>
        </authorList>
    </citation>
    <scope>NUCLEOTIDE SEQUENCE [LARGE SCALE GENOMIC DNA]</scope>
    <source>
        <strain evidence="4">cv. WK10039</strain>
    </source>
</reference>
<dbReference type="KEGG" id="rsz:108837394"/>
<sequence>MYMLYRSNMVCCDRHREVILAELEGTNGDYAASVIERENSSANVVVILDGSLLTEDFRCDRVRVRVDGNRIVVQVPTVG</sequence>
<evidence type="ECO:0000256" key="3">
    <source>
        <dbReference type="ARBA" id="ARBA00022900"/>
    </source>
</evidence>
<evidence type="ECO:0000256" key="1">
    <source>
        <dbReference type="ARBA" id="ARBA00008210"/>
    </source>
</evidence>
<name>A0A9W3CGD5_RAPSA</name>
<dbReference type="PANTHER" id="PTHR33091">
    <property type="entry name" value="PROTEIN, PUTATIVE, EXPRESSED-RELATED"/>
    <property type="match status" value="1"/>
</dbReference>
<dbReference type="GO" id="GO:0009611">
    <property type="term" value="P:response to wounding"/>
    <property type="evidence" value="ECO:0007669"/>
    <property type="project" value="InterPro"/>
</dbReference>